<sequence>MNDALVLVSVLITALAVLTGGAVFLLVVLVLAGMQPLRLRERLHRLLCRISFDCFGRGDMAGR</sequence>
<accession>A0A410GC71</accession>
<evidence type="ECO:0000313" key="3">
    <source>
        <dbReference type="Proteomes" id="UP000283474"/>
    </source>
</evidence>
<evidence type="ECO:0000313" key="2">
    <source>
        <dbReference type="EMBL" id="QAA93869.1"/>
    </source>
</evidence>
<keyword evidence="1" id="KW-0812">Transmembrane</keyword>
<keyword evidence="3" id="KW-1185">Reference proteome</keyword>
<dbReference type="EMBL" id="CP022987">
    <property type="protein sequence ID" value="QAA93869.1"/>
    <property type="molecule type" value="Genomic_DNA"/>
</dbReference>
<dbReference type="KEGG" id="pus:CKA81_08475"/>
<name>A0A410GC71_9BURK</name>
<proteinExistence type="predicted"/>
<dbReference type="Proteomes" id="UP000283474">
    <property type="component" value="Chromosome"/>
</dbReference>
<reference evidence="2 3" key="1">
    <citation type="submission" date="2017-08" db="EMBL/GenBank/DDBJ databases">
        <authorList>
            <person name="Park S.-J."/>
            <person name="Kim H."/>
        </authorList>
    </citation>
    <scope>NUCLEOTIDE SEQUENCE [LARGE SCALE GENOMIC DNA]</scope>
    <source>
        <strain evidence="3">ye3</strain>
    </source>
</reference>
<evidence type="ECO:0000256" key="1">
    <source>
        <dbReference type="SAM" id="Phobius"/>
    </source>
</evidence>
<protein>
    <submittedName>
        <fullName evidence="2">Uncharacterized protein</fullName>
    </submittedName>
</protein>
<dbReference type="RefSeq" id="WP_128354918.1">
    <property type="nucleotide sequence ID" value="NZ_CP022987.1"/>
</dbReference>
<keyword evidence="1" id="KW-0472">Membrane</keyword>
<keyword evidence="1" id="KW-1133">Transmembrane helix</keyword>
<gene>
    <name evidence="2" type="ORF">CKA81_08475</name>
</gene>
<organism evidence="2 3">
    <name type="scientific">Pollutimonas thiosulfatoxidans</name>
    <dbReference type="NCBI Taxonomy" id="2028345"/>
    <lineage>
        <taxon>Bacteria</taxon>
        <taxon>Pseudomonadati</taxon>
        <taxon>Pseudomonadota</taxon>
        <taxon>Betaproteobacteria</taxon>
        <taxon>Burkholderiales</taxon>
        <taxon>Alcaligenaceae</taxon>
        <taxon>Pollutimonas</taxon>
    </lineage>
</organism>
<dbReference type="AlphaFoldDB" id="A0A410GC71"/>
<feature type="transmembrane region" description="Helical" evidence="1">
    <location>
        <begin position="6"/>
        <end position="32"/>
    </location>
</feature>